<evidence type="ECO:0000256" key="1">
    <source>
        <dbReference type="SAM" id="MobiDB-lite"/>
    </source>
</evidence>
<dbReference type="AlphaFoldDB" id="A0A813F2E7"/>
<feature type="compositionally biased region" description="Low complexity" evidence="1">
    <location>
        <begin position="30"/>
        <end position="45"/>
    </location>
</feature>
<evidence type="ECO:0000313" key="2">
    <source>
        <dbReference type="EMBL" id="CAE8608407.1"/>
    </source>
</evidence>
<accession>A0A813F2E7</accession>
<evidence type="ECO:0000313" key="3">
    <source>
        <dbReference type="Proteomes" id="UP000654075"/>
    </source>
</evidence>
<dbReference type="EMBL" id="CAJNNV010022940">
    <property type="protein sequence ID" value="CAE8608407.1"/>
    <property type="molecule type" value="Genomic_DNA"/>
</dbReference>
<reference evidence="2" key="1">
    <citation type="submission" date="2021-02" db="EMBL/GenBank/DDBJ databases">
        <authorList>
            <person name="Dougan E. K."/>
            <person name="Rhodes N."/>
            <person name="Thang M."/>
            <person name="Chan C."/>
        </authorList>
    </citation>
    <scope>NUCLEOTIDE SEQUENCE</scope>
</reference>
<keyword evidence="3" id="KW-1185">Reference proteome</keyword>
<comment type="caution">
    <text evidence="2">The sequence shown here is derived from an EMBL/GenBank/DDBJ whole genome shotgun (WGS) entry which is preliminary data.</text>
</comment>
<sequence length="184" mass="19936">MRWARPVADAQSCRRLQPTSRLHASRARSRPPGSSAQSSGRAPPSNSRCLPAGPKLATKQQFKKFKPGGAWGQVQQAALPKPLQGVAATTDAPATAPAVKAVEVKNPFGAITDSKAPSWLRHEAHNNNNNNNHNDNHNDNHNFFFDCRTPCDSNQGVAPARWQRAKRAPACAVFAFCENDPLAL</sequence>
<proteinExistence type="predicted"/>
<gene>
    <name evidence="2" type="ORF">PGLA1383_LOCUS26269</name>
</gene>
<protein>
    <submittedName>
        <fullName evidence="2">Uncharacterized protein</fullName>
    </submittedName>
</protein>
<name>A0A813F2E7_POLGL</name>
<organism evidence="2 3">
    <name type="scientific">Polarella glacialis</name>
    <name type="common">Dinoflagellate</name>
    <dbReference type="NCBI Taxonomy" id="89957"/>
    <lineage>
        <taxon>Eukaryota</taxon>
        <taxon>Sar</taxon>
        <taxon>Alveolata</taxon>
        <taxon>Dinophyceae</taxon>
        <taxon>Suessiales</taxon>
        <taxon>Suessiaceae</taxon>
        <taxon>Polarella</taxon>
    </lineage>
</organism>
<dbReference type="Proteomes" id="UP000654075">
    <property type="component" value="Unassembled WGS sequence"/>
</dbReference>
<feature type="region of interest" description="Disordered" evidence="1">
    <location>
        <begin position="1"/>
        <end position="53"/>
    </location>
</feature>